<feature type="region of interest" description="Disordered" evidence="1">
    <location>
        <begin position="192"/>
        <end position="212"/>
    </location>
</feature>
<comment type="caution">
    <text evidence="2">The sequence shown here is derived from an EMBL/GenBank/DDBJ whole genome shotgun (WGS) entry which is preliminary data.</text>
</comment>
<evidence type="ECO:0000313" key="2">
    <source>
        <dbReference type="EMBL" id="PLW42150.1"/>
    </source>
</evidence>
<evidence type="ECO:0000256" key="1">
    <source>
        <dbReference type="SAM" id="MobiDB-lite"/>
    </source>
</evidence>
<gene>
    <name evidence="2" type="ORF">PCASD_05622</name>
</gene>
<organism evidence="2 3">
    <name type="scientific">Puccinia coronata f. sp. avenae</name>
    <dbReference type="NCBI Taxonomy" id="200324"/>
    <lineage>
        <taxon>Eukaryota</taxon>
        <taxon>Fungi</taxon>
        <taxon>Dikarya</taxon>
        <taxon>Basidiomycota</taxon>
        <taxon>Pucciniomycotina</taxon>
        <taxon>Pucciniomycetes</taxon>
        <taxon>Pucciniales</taxon>
        <taxon>Pucciniaceae</taxon>
        <taxon>Puccinia</taxon>
    </lineage>
</organism>
<dbReference type="EMBL" id="PGCI01000081">
    <property type="protein sequence ID" value="PLW42150.1"/>
    <property type="molecule type" value="Genomic_DNA"/>
</dbReference>
<name>A0A2N5UWL6_9BASI</name>
<protein>
    <recommendedName>
        <fullName evidence="4">Integrase catalytic domain-containing protein</fullName>
    </recommendedName>
</protein>
<evidence type="ECO:0008006" key="4">
    <source>
        <dbReference type="Google" id="ProtNLM"/>
    </source>
</evidence>
<proteinExistence type="predicted"/>
<dbReference type="AlphaFoldDB" id="A0A2N5UWL6"/>
<reference evidence="2 3" key="1">
    <citation type="submission" date="2017-11" db="EMBL/GenBank/DDBJ databases">
        <title>De novo assembly and phasing of dikaryotic genomes from two isolates of Puccinia coronata f. sp. avenae, the causal agent of oat crown rust.</title>
        <authorList>
            <person name="Miller M.E."/>
            <person name="Zhang Y."/>
            <person name="Omidvar V."/>
            <person name="Sperschneider J."/>
            <person name="Schwessinger B."/>
            <person name="Raley C."/>
            <person name="Palmer J.M."/>
            <person name="Garnica D."/>
            <person name="Upadhyaya N."/>
            <person name="Rathjen J."/>
            <person name="Taylor J.M."/>
            <person name="Park R.F."/>
            <person name="Dodds P.N."/>
            <person name="Hirsch C.D."/>
            <person name="Kianian S.F."/>
            <person name="Figueroa M."/>
        </authorList>
    </citation>
    <scope>NUCLEOTIDE SEQUENCE [LARGE SCALE GENOMIC DNA]</scope>
    <source>
        <strain evidence="2">12SD80</strain>
    </source>
</reference>
<evidence type="ECO:0000313" key="3">
    <source>
        <dbReference type="Proteomes" id="UP000235392"/>
    </source>
</evidence>
<sequence length="235" mass="26146">MLGYHPQTNGKSKRFNRILEAALFRLNTLGDPNCWDAITEDLVLPGREEIKNRIEILNKTRITATKNTAERALQSKAVFDSITTFARDLDSFVVGQAVKLRNKKHTKGSPQWYGPFEISKVLDKNAYILVNHDGVKYPQPVNGNSLRPVSLRLLIVNKMWAAPPAIALREKQAKANVAWGLLKKAKCLAKTRQPKKSANKAAEPIVTPPINPPGRRLHPGLLVPLASSVMYSLRG</sequence>
<accession>A0A2N5UWL6</accession>
<dbReference type="Proteomes" id="UP000235392">
    <property type="component" value="Unassembled WGS sequence"/>
</dbReference>